<feature type="transmembrane region" description="Helical" evidence="1">
    <location>
        <begin position="137"/>
        <end position="166"/>
    </location>
</feature>
<dbReference type="EMBL" id="CP087164">
    <property type="protein sequence ID" value="UGS37424.1"/>
    <property type="molecule type" value="Genomic_DNA"/>
</dbReference>
<organism evidence="2 3">
    <name type="scientific">Capillimicrobium parvum</name>
    <dbReference type="NCBI Taxonomy" id="2884022"/>
    <lineage>
        <taxon>Bacteria</taxon>
        <taxon>Bacillati</taxon>
        <taxon>Actinomycetota</taxon>
        <taxon>Thermoleophilia</taxon>
        <taxon>Solirubrobacterales</taxon>
        <taxon>Capillimicrobiaceae</taxon>
        <taxon>Capillimicrobium</taxon>
    </lineage>
</organism>
<feature type="transmembrane region" description="Helical" evidence="1">
    <location>
        <begin position="84"/>
        <end position="102"/>
    </location>
</feature>
<feature type="transmembrane region" description="Helical" evidence="1">
    <location>
        <begin position="244"/>
        <end position="263"/>
    </location>
</feature>
<evidence type="ECO:0000313" key="3">
    <source>
        <dbReference type="Proteomes" id="UP001162834"/>
    </source>
</evidence>
<protein>
    <submittedName>
        <fullName evidence="2">Uncharacterized protein</fullName>
    </submittedName>
</protein>
<keyword evidence="3" id="KW-1185">Reference proteome</keyword>
<feature type="transmembrane region" description="Helical" evidence="1">
    <location>
        <begin position="313"/>
        <end position="331"/>
    </location>
</feature>
<dbReference type="AlphaFoldDB" id="A0A9E7C268"/>
<sequence length="502" mass="53413">MDGPASWRARWERWRTPLLLIAGAVLSGFTILREIGPHDEGLMLQAAGRLADGQWPYRDFWWNYGPGQPLLLAAPEKLFGTSLLWWRILRVAIDTVVALLAYRLVRRAGTPEWLALLSWLAVAGAMAWPTGPGPNPTALLLVGVALLLARRQPLLAGALCGVAVAFRPEIGAAGAVSVALLGGGLPALGAAAGMALAALLPFFVVAPGDMLDDTVGFLGVQHLQRLPLPTHYRGGVDPNKLLEFYLPLILLAGSALWAVWAAVRRPRWALSAVPLLAVGVLYLAGRPDEFHLVPLSVALSVALAVAAAGERSVAWRTALIVGLGLVALHGLERRAGQLLHPPALADVPSPVADGVKTSPGDAAALARLLPRIHALTPPGCPIFVAPPHFDKVSVGDPLLYVLAQRPNPTRYDVIQPGVATTAKVQREIVRDLERARPAVLVRWLDPRAIADEPNGSSRSSGVRILDRYLASRYGPPQRFGAYALHVAAGRPPAACVRQAPGP</sequence>
<dbReference type="KEGG" id="sbae:DSM104329_03840"/>
<feature type="transmembrane region" description="Helical" evidence="1">
    <location>
        <begin position="178"/>
        <end position="204"/>
    </location>
</feature>
<evidence type="ECO:0000313" key="2">
    <source>
        <dbReference type="EMBL" id="UGS37424.1"/>
    </source>
</evidence>
<gene>
    <name evidence="2" type="ORF">DSM104329_03840</name>
</gene>
<feature type="transmembrane region" description="Helical" evidence="1">
    <location>
        <begin position="114"/>
        <end position="131"/>
    </location>
</feature>
<keyword evidence="1" id="KW-0472">Membrane</keyword>
<reference evidence="2" key="1">
    <citation type="journal article" date="2022" name="Int. J. Syst. Evol. Microbiol.">
        <title>Pseudomonas aegrilactucae sp. nov. and Pseudomonas morbosilactucae sp. nov., pathogens causing bacterial rot of lettuce in Japan.</title>
        <authorList>
            <person name="Sawada H."/>
            <person name="Fujikawa T."/>
            <person name="Satou M."/>
        </authorList>
    </citation>
    <scope>NUCLEOTIDE SEQUENCE</scope>
    <source>
        <strain evidence="2">0166_1</strain>
    </source>
</reference>
<dbReference type="RefSeq" id="WP_259311479.1">
    <property type="nucleotide sequence ID" value="NZ_CP087164.1"/>
</dbReference>
<feature type="transmembrane region" description="Helical" evidence="1">
    <location>
        <begin position="268"/>
        <end position="284"/>
    </location>
</feature>
<keyword evidence="1" id="KW-1133">Transmembrane helix</keyword>
<dbReference type="Proteomes" id="UP001162834">
    <property type="component" value="Chromosome"/>
</dbReference>
<name>A0A9E7C268_9ACTN</name>
<accession>A0A9E7C268</accession>
<proteinExistence type="predicted"/>
<keyword evidence="1" id="KW-0812">Transmembrane</keyword>
<evidence type="ECO:0000256" key="1">
    <source>
        <dbReference type="SAM" id="Phobius"/>
    </source>
</evidence>
<feature type="transmembrane region" description="Helical" evidence="1">
    <location>
        <begin position="290"/>
        <end position="308"/>
    </location>
</feature>